<evidence type="ECO:0000313" key="2">
    <source>
        <dbReference type="EMBL" id="KAF7377079.1"/>
    </source>
</evidence>
<protein>
    <submittedName>
        <fullName evidence="2">Uncharacterized protein</fullName>
    </submittedName>
</protein>
<name>A0A8H7DIX5_9AGAR</name>
<organism evidence="2 3">
    <name type="scientific">Mycena sanguinolenta</name>
    <dbReference type="NCBI Taxonomy" id="230812"/>
    <lineage>
        <taxon>Eukaryota</taxon>
        <taxon>Fungi</taxon>
        <taxon>Dikarya</taxon>
        <taxon>Basidiomycota</taxon>
        <taxon>Agaricomycotina</taxon>
        <taxon>Agaricomycetes</taxon>
        <taxon>Agaricomycetidae</taxon>
        <taxon>Agaricales</taxon>
        <taxon>Marasmiineae</taxon>
        <taxon>Mycenaceae</taxon>
        <taxon>Mycena</taxon>
    </lineage>
</organism>
<keyword evidence="3" id="KW-1185">Reference proteome</keyword>
<dbReference type="AlphaFoldDB" id="A0A8H7DIX5"/>
<sequence length="261" mass="29026">MDNHSQPEPGLTHSSTCDAECPSHTSGMFSNSQQFTVTGGTFTNVTHKHYAAAPSLPSAFRMIPMGDIDLRHQIRVDERTGTAYSRPRERARVRGLYSAKVEGRKSTLTVAVYQGDDAEQVRGIRLSGSSRINCVGMAERSCKIYVHVARFLILTLSFLPIWTFRHPNIVQICGAASSNGIHATLFNDDLIPVQEVLDRYRDSHFMTVYIYACCVCAPHTQPALSHLSKESGFRGGIQLSLFCIPTVFRGSIVWFLVFPEL</sequence>
<reference evidence="2" key="1">
    <citation type="submission" date="2020-05" db="EMBL/GenBank/DDBJ databases">
        <title>Mycena genomes resolve the evolution of fungal bioluminescence.</title>
        <authorList>
            <person name="Tsai I.J."/>
        </authorList>
    </citation>
    <scope>NUCLEOTIDE SEQUENCE</scope>
    <source>
        <strain evidence="2">160909Yilan</strain>
    </source>
</reference>
<accession>A0A8H7DIX5</accession>
<proteinExistence type="predicted"/>
<gene>
    <name evidence="2" type="ORF">MSAN_00126400</name>
</gene>
<evidence type="ECO:0000313" key="3">
    <source>
        <dbReference type="Proteomes" id="UP000623467"/>
    </source>
</evidence>
<dbReference type="EMBL" id="JACAZH010000001">
    <property type="protein sequence ID" value="KAF7377079.1"/>
    <property type="molecule type" value="Genomic_DNA"/>
</dbReference>
<evidence type="ECO:0000256" key="1">
    <source>
        <dbReference type="SAM" id="MobiDB-lite"/>
    </source>
</evidence>
<dbReference type="Proteomes" id="UP000623467">
    <property type="component" value="Unassembled WGS sequence"/>
</dbReference>
<feature type="region of interest" description="Disordered" evidence="1">
    <location>
        <begin position="1"/>
        <end position="20"/>
    </location>
</feature>
<comment type="caution">
    <text evidence="2">The sequence shown here is derived from an EMBL/GenBank/DDBJ whole genome shotgun (WGS) entry which is preliminary data.</text>
</comment>